<keyword evidence="6" id="KW-0808">Transferase</keyword>
<keyword evidence="10" id="KW-0511">Multifunctional enzyme</keyword>
<reference evidence="18 19" key="1">
    <citation type="submission" date="2019-06" db="EMBL/GenBank/DDBJ databases">
        <authorList>
            <person name="Li J."/>
        </authorList>
    </citation>
    <scope>NUCLEOTIDE SEQUENCE [LARGE SCALE GENOMIC DNA]</scope>
    <source>
        <strain evidence="18 19">LMG 28165</strain>
    </source>
</reference>
<evidence type="ECO:0000256" key="4">
    <source>
        <dbReference type="ARBA" id="ARBA00022670"/>
    </source>
</evidence>
<feature type="compositionally biased region" description="Pro residues" evidence="14">
    <location>
        <begin position="700"/>
        <end position="723"/>
    </location>
</feature>
<evidence type="ECO:0000313" key="18">
    <source>
        <dbReference type="EMBL" id="TNL95344.1"/>
    </source>
</evidence>
<feature type="region of interest" description="Disordered" evidence="14">
    <location>
        <begin position="663"/>
        <end position="747"/>
    </location>
</feature>
<comment type="catalytic activity">
    <reaction evidence="12">
        <text>Preferential cleavage: (Ac)2-L-Lys-D-Ala-|-D-Ala. Also transpeptidation of peptidyl-alanyl moieties that are N-acyl substituents of D-alanine.</text>
        <dbReference type="EC" id="3.4.16.4"/>
    </reaction>
</comment>
<dbReference type="SUPFAM" id="SSF53955">
    <property type="entry name" value="Lysozyme-like"/>
    <property type="match status" value="1"/>
</dbReference>
<evidence type="ECO:0000256" key="2">
    <source>
        <dbReference type="ARBA" id="ARBA00007739"/>
    </source>
</evidence>
<dbReference type="GO" id="GO:0008658">
    <property type="term" value="F:penicillin binding"/>
    <property type="evidence" value="ECO:0007669"/>
    <property type="project" value="InterPro"/>
</dbReference>
<dbReference type="InterPro" id="IPR001264">
    <property type="entry name" value="Glyco_trans_51"/>
</dbReference>
<evidence type="ECO:0000256" key="7">
    <source>
        <dbReference type="ARBA" id="ARBA00022801"/>
    </source>
</evidence>
<feature type="region of interest" description="Disordered" evidence="14">
    <location>
        <begin position="558"/>
        <end position="577"/>
    </location>
</feature>
<dbReference type="GO" id="GO:0008360">
    <property type="term" value="P:regulation of cell shape"/>
    <property type="evidence" value="ECO:0007669"/>
    <property type="project" value="UniProtKB-KW"/>
</dbReference>
<keyword evidence="8" id="KW-0133">Cell shape</keyword>
<evidence type="ECO:0000313" key="19">
    <source>
        <dbReference type="Proteomes" id="UP000312032"/>
    </source>
</evidence>
<evidence type="ECO:0000256" key="14">
    <source>
        <dbReference type="SAM" id="MobiDB-lite"/>
    </source>
</evidence>
<feature type="compositionally biased region" description="Low complexity" evidence="14">
    <location>
        <begin position="675"/>
        <end position="699"/>
    </location>
</feature>
<keyword evidence="4" id="KW-0645">Protease</keyword>
<keyword evidence="3" id="KW-0121">Carboxypeptidase</keyword>
<evidence type="ECO:0000259" key="17">
    <source>
        <dbReference type="Pfam" id="PF00912"/>
    </source>
</evidence>
<keyword evidence="19" id="KW-1185">Reference proteome</keyword>
<keyword evidence="5" id="KW-0328">Glycosyltransferase</keyword>
<keyword evidence="7" id="KW-0378">Hydrolase</keyword>
<keyword evidence="15" id="KW-0472">Membrane</keyword>
<sequence>MGEWAATRTWVRTTLSHSASANTEAATSRPWLKWLLGALAALFLLPLIIFVVYYFTIRIPEPNEVSTAQVSHIYASDSTTELARIVPPEGNRTQVGLDKMPDHLQNAVLAAEDREFWSNSGFSVTGFSRAILGQITGNDAGGGSTITQQYVKNVIVGNERSVERKLKELVYSIKMTNEWDKEQILQAYLNTVYFGRNAYGVQAASQAYFGKDVSQLTPEESAVLAGAIQLPSQLDPWTNPEGSKARWDYVMDGLVEMGEISPEERAAAEFPQVRDPSEYSAYTEATGTNGLIKNHVMEELATVGITEEDVTTRGLQVTTTIDMQTQNATMDSVNSALPQLQDDARAAVVSIEPSTGAIRGYYGGEEASGWDYANAGLQTGSIFKIFGLAAALQQGIPLSAQYSSSPVTLPGSIEVDNVTGSCGTCSIETALVRSYNTSFIRLQDDLANTTQDTADMAHALGVARSLPGIEKTLTENGKQPYEGVILGQYQSRPLDMAVAMATLANRGVWHQTHWVDEVKTANGEVLYKFEPGEGERRVSAQVADNVLKAMGPIAGWSNGKNLAGGRPSASKTGTAQLGNTGANKDAWMLGGTPQLVTAVWMGTAENTNAIYDVYGGNMYGSGTPATIWKQTLDGALEGKENVPFHQAAPINFGGFSGSSNYTGSSYAPQYDPQAPVATRQSSPSSSAEAPTSAEASTAPAPEPVPGQPAPGQPAPGQPAPGAPAQPAEPAAPPAPDPLAGLEQLLNP</sequence>
<keyword evidence="15" id="KW-1133">Transmembrane helix</keyword>
<dbReference type="Gene3D" id="1.10.3810.10">
    <property type="entry name" value="Biosynthetic peptidoglycan transglycosylase-like"/>
    <property type="match status" value="1"/>
</dbReference>
<evidence type="ECO:0000256" key="12">
    <source>
        <dbReference type="ARBA" id="ARBA00034000"/>
    </source>
</evidence>
<comment type="caution">
    <text evidence="18">The sequence shown here is derived from an EMBL/GenBank/DDBJ whole genome shotgun (WGS) entry which is preliminary data.</text>
</comment>
<keyword evidence="15" id="KW-0812">Transmembrane</keyword>
<evidence type="ECO:0000256" key="13">
    <source>
        <dbReference type="ARBA" id="ARBA00049902"/>
    </source>
</evidence>
<evidence type="ECO:0000256" key="3">
    <source>
        <dbReference type="ARBA" id="ARBA00022645"/>
    </source>
</evidence>
<evidence type="ECO:0000259" key="16">
    <source>
        <dbReference type="Pfam" id="PF00905"/>
    </source>
</evidence>
<evidence type="ECO:0000256" key="1">
    <source>
        <dbReference type="ARBA" id="ARBA00007090"/>
    </source>
</evidence>
<comment type="similarity">
    <text evidence="2">In the N-terminal section; belongs to the glycosyltransferase 51 family.</text>
</comment>
<dbReference type="InterPro" id="IPR050396">
    <property type="entry name" value="Glycosyltr_51/Transpeptidase"/>
</dbReference>
<accession>A0A5C4U356</accession>
<proteinExistence type="inferred from homology"/>
<feature type="domain" description="Penicillin-binding protein transpeptidase" evidence="16">
    <location>
        <begin position="347"/>
        <end position="605"/>
    </location>
</feature>
<dbReference type="InterPro" id="IPR036950">
    <property type="entry name" value="PBP_transglycosylase"/>
</dbReference>
<evidence type="ECO:0000256" key="8">
    <source>
        <dbReference type="ARBA" id="ARBA00022960"/>
    </source>
</evidence>
<keyword evidence="11" id="KW-0961">Cell wall biogenesis/degradation</keyword>
<evidence type="ECO:0000256" key="9">
    <source>
        <dbReference type="ARBA" id="ARBA00022984"/>
    </source>
</evidence>
<dbReference type="GO" id="GO:0008955">
    <property type="term" value="F:peptidoglycan glycosyltransferase activity"/>
    <property type="evidence" value="ECO:0007669"/>
    <property type="project" value="UniProtKB-EC"/>
</dbReference>
<keyword evidence="9" id="KW-0573">Peptidoglycan synthesis</keyword>
<dbReference type="InterPro" id="IPR012338">
    <property type="entry name" value="Beta-lactam/transpept-like"/>
</dbReference>
<organism evidence="18 19">
    <name type="scientific">Corynebacterium tapiri</name>
    <dbReference type="NCBI Taxonomy" id="1448266"/>
    <lineage>
        <taxon>Bacteria</taxon>
        <taxon>Bacillati</taxon>
        <taxon>Actinomycetota</taxon>
        <taxon>Actinomycetes</taxon>
        <taxon>Mycobacteriales</taxon>
        <taxon>Corynebacteriaceae</taxon>
        <taxon>Corynebacterium</taxon>
    </lineage>
</organism>
<dbReference type="InterPro" id="IPR001460">
    <property type="entry name" value="PCN-bd_Tpept"/>
</dbReference>
<feature type="transmembrane region" description="Helical" evidence="15">
    <location>
        <begin position="34"/>
        <end position="55"/>
    </location>
</feature>
<dbReference type="EMBL" id="VDHJ01000015">
    <property type="protein sequence ID" value="TNL95344.1"/>
    <property type="molecule type" value="Genomic_DNA"/>
</dbReference>
<dbReference type="GO" id="GO:0030288">
    <property type="term" value="C:outer membrane-bounded periplasmic space"/>
    <property type="evidence" value="ECO:0007669"/>
    <property type="project" value="TreeGrafter"/>
</dbReference>
<dbReference type="FunFam" id="1.10.3810.10:FF:000001">
    <property type="entry name" value="Penicillin-binding protein 1A"/>
    <property type="match status" value="1"/>
</dbReference>
<dbReference type="InterPro" id="IPR023346">
    <property type="entry name" value="Lysozyme-like_dom_sf"/>
</dbReference>
<dbReference type="GO" id="GO:0009252">
    <property type="term" value="P:peptidoglycan biosynthetic process"/>
    <property type="evidence" value="ECO:0007669"/>
    <property type="project" value="UniProtKB-KW"/>
</dbReference>
<dbReference type="AlphaFoldDB" id="A0A5C4U356"/>
<gene>
    <name evidence="18" type="ORF">FHE74_09675</name>
</gene>
<feature type="domain" description="Glycosyl transferase family 51" evidence="17">
    <location>
        <begin position="88"/>
        <end position="253"/>
    </location>
</feature>
<dbReference type="GO" id="GO:0009002">
    <property type="term" value="F:serine-type D-Ala-D-Ala carboxypeptidase activity"/>
    <property type="evidence" value="ECO:0007669"/>
    <property type="project" value="UniProtKB-EC"/>
</dbReference>
<dbReference type="Gene3D" id="3.40.710.10">
    <property type="entry name" value="DD-peptidase/beta-lactamase superfamily"/>
    <property type="match status" value="1"/>
</dbReference>
<dbReference type="GO" id="GO:0006508">
    <property type="term" value="P:proteolysis"/>
    <property type="evidence" value="ECO:0007669"/>
    <property type="project" value="UniProtKB-KW"/>
</dbReference>
<dbReference type="Pfam" id="PF00905">
    <property type="entry name" value="Transpeptidase"/>
    <property type="match status" value="1"/>
</dbReference>
<evidence type="ECO:0000256" key="10">
    <source>
        <dbReference type="ARBA" id="ARBA00023268"/>
    </source>
</evidence>
<protein>
    <submittedName>
        <fullName evidence="18">Penicillin-binding protein</fullName>
    </submittedName>
</protein>
<evidence type="ECO:0000256" key="5">
    <source>
        <dbReference type="ARBA" id="ARBA00022676"/>
    </source>
</evidence>
<evidence type="ECO:0000256" key="6">
    <source>
        <dbReference type="ARBA" id="ARBA00022679"/>
    </source>
</evidence>
<evidence type="ECO:0000256" key="15">
    <source>
        <dbReference type="SAM" id="Phobius"/>
    </source>
</evidence>
<dbReference type="Pfam" id="PF00912">
    <property type="entry name" value="Transgly"/>
    <property type="match status" value="1"/>
</dbReference>
<comment type="catalytic activity">
    <reaction evidence="13">
        <text>[GlcNAc-(1-&gt;4)-Mur2Ac(oyl-L-Ala-gamma-D-Glu-L-Lys-D-Ala-D-Ala)](n)-di-trans,octa-cis-undecaprenyl diphosphate + beta-D-GlcNAc-(1-&gt;4)-Mur2Ac(oyl-L-Ala-gamma-D-Glu-L-Lys-D-Ala-D-Ala)-di-trans,octa-cis-undecaprenyl diphosphate = [GlcNAc-(1-&gt;4)-Mur2Ac(oyl-L-Ala-gamma-D-Glu-L-Lys-D-Ala-D-Ala)](n+1)-di-trans,octa-cis-undecaprenyl diphosphate + di-trans,octa-cis-undecaprenyl diphosphate + H(+)</text>
        <dbReference type="Rhea" id="RHEA:23708"/>
        <dbReference type="Rhea" id="RHEA-COMP:9602"/>
        <dbReference type="Rhea" id="RHEA-COMP:9603"/>
        <dbReference type="ChEBI" id="CHEBI:15378"/>
        <dbReference type="ChEBI" id="CHEBI:58405"/>
        <dbReference type="ChEBI" id="CHEBI:60033"/>
        <dbReference type="ChEBI" id="CHEBI:78435"/>
        <dbReference type="EC" id="2.4.99.28"/>
    </reaction>
</comment>
<dbReference type="SUPFAM" id="SSF56601">
    <property type="entry name" value="beta-lactamase/transpeptidase-like"/>
    <property type="match status" value="1"/>
</dbReference>
<evidence type="ECO:0000256" key="11">
    <source>
        <dbReference type="ARBA" id="ARBA00023316"/>
    </source>
</evidence>
<dbReference type="Proteomes" id="UP000312032">
    <property type="component" value="Unassembled WGS sequence"/>
</dbReference>
<dbReference type="PANTHER" id="PTHR32282:SF34">
    <property type="entry name" value="PENICILLIN-BINDING PROTEIN 1A"/>
    <property type="match status" value="1"/>
</dbReference>
<dbReference type="GO" id="GO:0071555">
    <property type="term" value="P:cell wall organization"/>
    <property type="evidence" value="ECO:0007669"/>
    <property type="project" value="UniProtKB-KW"/>
</dbReference>
<dbReference type="OrthoDB" id="9766909at2"/>
<dbReference type="PANTHER" id="PTHR32282">
    <property type="entry name" value="BINDING PROTEIN TRANSPEPTIDASE, PUTATIVE-RELATED"/>
    <property type="match status" value="1"/>
</dbReference>
<comment type="similarity">
    <text evidence="1">In the C-terminal section; belongs to the transpeptidase family.</text>
</comment>
<name>A0A5C4U356_9CORY</name>